<dbReference type="KEGG" id="nmo:Nmlp_3350"/>
<dbReference type="AlphaFoldDB" id="M1XSY3"/>
<name>M1XSY3_NATM8</name>
<evidence type="ECO:0000256" key="1">
    <source>
        <dbReference type="SAM" id="Phobius"/>
    </source>
</evidence>
<feature type="transmembrane region" description="Helical" evidence="1">
    <location>
        <begin position="60"/>
        <end position="79"/>
    </location>
</feature>
<feature type="transmembrane region" description="Helical" evidence="1">
    <location>
        <begin position="20"/>
        <end position="48"/>
    </location>
</feature>
<dbReference type="RefSeq" id="WP_015410220.1">
    <property type="nucleotide sequence ID" value="NC_020388.1"/>
</dbReference>
<keyword evidence="1" id="KW-1133">Transmembrane helix</keyword>
<dbReference type="EMBL" id="HF582854">
    <property type="protein sequence ID" value="CCQ37479.1"/>
    <property type="molecule type" value="Genomic_DNA"/>
</dbReference>
<feature type="transmembrane region" description="Helical" evidence="1">
    <location>
        <begin position="110"/>
        <end position="127"/>
    </location>
</feature>
<accession>M1XSY3</accession>
<proteinExistence type="predicted"/>
<evidence type="ECO:0000313" key="2">
    <source>
        <dbReference type="EMBL" id="CCQ37479.1"/>
    </source>
</evidence>
<dbReference type="HOGENOM" id="CLU_1801748_0_0_2"/>
<dbReference type="eggNOG" id="arCOG09752">
    <property type="taxonomic scope" value="Archaea"/>
</dbReference>
<keyword evidence="1" id="KW-0812">Transmembrane</keyword>
<organism evidence="2 3">
    <name type="scientific">Natronomonas moolapensis (strain DSM 18674 / CECT 7526 / JCM 14361 / 8.8.11)</name>
    <dbReference type="NCBI Taxonomy" id="268739"/>
    <lineage>
        <taxon>Archaea</taxon>
        <taxon>Methanobacteriati</taxon>
        <taxon>Methanobacteriota</taxon>
        <taxon>Stenosarchaea group</taxon>
        <taxon>Halobacteria</taxon>
        <taxon>Halobacteriales</taxon>
        <taxon>Natronomonadaceae</taxon>
        <taxon>Natronomonas</taxon>
    </lineage>
</organism>
<reference evidence="2 3" key="1">
    <citation type="journal article" date="2013" name="Genome Announc.">
        <title>Genome of the haloarchaeon Natronomonas moolapensis, a neutrophilic member of a previously haloalkaliphilic genus.</title>
        <authorList>
            <person name="Dyall-Smith M.L."/>
            <person name="Pfeiffer F."/>
            <person name="Oberwinkler T."/>
            <person name="Klee K."/>
            <person name="Rampp M."/>
            <person name="Palm P."/>
            <person name="Gross K."/>
            <person name="Schuster S.C."/>
            <person name="Oesterhelt D."/>
        </authorList>
    </citation>
    <scope>NUCLEOTIDE SEQUENCE [LARGE SCALE GENOMIC DNA]</scope>
    <source>
        <strain evidence="3">DSM 18674 / JCM 14361 / 8.8.11</strain>
    </source>
</reference>
<keyword evidence="3" id="KW-1185">Reference proteome</keyword>
<protein>
    <submittedName>
        <fullName evidence="2">Uncharacterized protein</fullName>
    </submittedName>
</protein>
<gene>
    <name evidence="2" type="ordered locus">Nmlp_3350</name>
</gene>
<sequence length="143" mass="14845">MPTENTTDRDPNGPPTSIKLLAVVLNLYGIVRLFTGVFVLLLAVNIGIADDGGAGTRATAFSLVPIGTAVATFVLAYGLWSLAEWAWSFGLAFAGVQLLRAGLSPLGGEGALYEAAMFAALGALLSTKRRYYTVSSTGTSRSG</sequence>
<dbReference type="Proteomes" id="UP000011867">
    <property type="component" value="Chromosome"/>
</dbReference>
<keyword evidence="1" id="KW-0472">Membrane</keyword>
<dbReference type="GeneID" id="14651832"/>
<evidence type="ECO:0000313" key="3">
    <source>
        <dbReference type="Proteomes" id="UP000011867"/>
    </source>
</evidence>